<gene>
    <name evidence="1" type="ORF">R0G89_08935</name>
</gene>
<reference evidence="1" key="1">
    <citation type="journal article" date="2023" name="PeerJ">
        <title>Selection and evaluation of lactic acid bacteria from chicken feces in Thailand as potential probiotics.</title>
        <authorList>
            <person name="Khurajog B."/>
            <person name="Disastra Y."/>
            <person name="Lawwyne L.D."/>
            <person name="Sirichokchatchawan W."/>
            <person name="Niyomtham W."/>
            <person name="Yindee J."/>
            <person name="Hampson D.J."/>
            <person name="Prapasarakul N."/>
        </authorList>
    </citation>
    <scope>NUCLEOTIDE SEQUENCE</scope>
    <source>
        <strain evidence="1">BF9</strain>
    </source>
</reference>
<protein>
    <submittedName>
        <fullName evidence="1">Uncharacterized protein</fullName>
    </submittedName>
</protein>
<dbReference type="EMBL" id="JAWJAV010000005">
    <property type="protein sequence ID" value="MDV2621853.1"/>
    <property type="molecule type" value="Genomic_DNA"/>
</dbReference>
<accession>A0AAW8YJG0</accession>
<dbReference type="Proteomes" id="UP001280897">
    <property type="component" value="Unassembled WGS sequence"/>
</dbReference>
<proteinExistence type="predicted"/>
<evidence type="ECO:0000313" key="1">
    <source>
        <dbReference type="EMBL" id="MDV2621853.1"/>
    </source>
</evidence>
<reference evidence="1" key="2">
    <citation type="submission" date="2023-10" db="EMBL/GenBank/DDBJ databases">
        <authorList>
            <person name="Khurajog B."/>
        </authorList>
    </citation>
    <scope>NUCLEOTIDE SEQUENCE</scope>
    <source>
        <strain evidence="1">BF9</strain>
    </source>
</reference>
<dbReference type="RefSeq" id="WP_317072409.1">
    <property type="nucleotide sequence ID" value="NZ_JAWJAV010000005.1"/>
</dbReference>
<sequence>MINVNLQLTSFYIEPSTFVRENSIKFFGKTYPSFDILIHRFLQSIQTEHEITLDAPKWVNLYYGYMFALINNIPARLLKERVYVAVDFSQGDLYTEYVINSLDAFHHANIIIETNISNNTDIFVSDIYSQSVKQPQLTWEDPPTPEDWTNLGDIIENVRAKKAFALFNQPIY</sequence>
<comment type="caution">
    <text evidence="1">The sequence shown here is derived from an EMBL/GenBank/DDBJ whole genome shotgun (WGS) entry which is preliminary data.</text>
</comment>
<dbReference type="AlphaFoldDB" id="A0AAW8YJG0"/>
<name>A0AAW8YJG0_PEDAC</name>
<organism evidence="1 2">
    <name type="scientific">Pediococcus acidilactici</name>
    <dbReference type="NCBI Taxonomy" id="1254"/>
    <lineage>
        <taxon>Bacteria</taxon>
        <taxon>Bacillati</taxon>
        <taxon>Bacillota</taxon>
        <taxon>Bacilli</taxon>
        <taxon>Lactobacillales</taxon>
        <taxon>Lactobacillaceae</taxon>
        <taxon>Pediococcus</taxon>
        <taxon>Pediococcus acidilactici group</taxon>
    </lineage>
</organism>
<evidence type="ECO:0000313" key="2">
    <source>
        <dbReference type="Proteomes" id="UP001280897"/>
    </source>
</evidence>